<dbReference type="GeneID" id="104732500"/>
<accession>A0ABM1QZN1</accession>
<name>A0ABM1QZN1_CAMSA</name>
<keyword evidence="2" id="KW-1185">Reference proteome</keyword>
<protein>
    <submittedName>
        <fullName evidence="3">QWRF motif-containing protein 9-like</fullName>
    </submittedName>
</protein>
<organism evidence="2 3">
    <name type="scientific">Camelina sativa</name>
    <name type="common">False flax</name>
    <name type="synonym">Myagrum sativum</name>
    <dbReference type="NCBI Taxonomy" id="90675"/>
    <lineage>
        <taxon>Eukaryota</taxon>
        <taxon>Viridiplantae</taxon>
        <taxon>Streptophyta</taxon>
        <taxon>Embryophyta</taxon>
        <taxon>Tracheophyta</taxon>
        <taxon>Spermatophyta</taxon>
        <taxon>Magnoliopsida</taxon>
        <taxon>eudicotyledons</taxon>
        <taxon>Gunneridae</taxon>
        <taxon>Pentapetalae</taxon>
        <taxon>rosids</taxon>
        <taxon>malvids</taxon>
        <taxon>Brassicales</taxon>
        <taxon>Brassicaceae</taxon>
        <taxon>Camelineae</taxon>
        <taxon>Camelina</taxon>
    </lineage>
</organism>
<dbReference type="RefSeq" id="XP_019092219.1">
    <property type="nucleotide sequence ID" value="XM_019236674.1"/>
</dbReference>
<evidence type="ECO:0000256" key="1">
    <source>
        <dbReference type="ARBA" id="ARBA00010016"/>
    </source>
</evidence>
<evidence type="ECO:0000313" key="2">
    <source>
        <dbReference type="Proteomes" id="UP000694864"/>
    </source>
</evidence>
<gene>
    <name evidence="3" type="primary">LOC104732500</name>
</gene>
<reference evidence="2" key="1">
    <citation type="journal article" date="2014" name="Nat. Commun.">
        <title>The emerging biofuel crop Camelina sativa retains a highly undifferentiated hexaploid genome structure.</title>
        <authorList>
            <person name="Kagale S."/>
            <person name="Koh C."/>
            <person name="Nixon J."/>
            <person name="Bollina V."/>
            <person name="Clarke W.E."/>
            <person name="Tuteja R."/>
            <person name="Spillane C."/>
            <person name="Robinson S.J."/>
            <person name="Links M.G."/>
            <person name="Clarke C."/>
            <person name="Higgins E.E."/>
            <person name="Huebert T."/>
            <person name="Sharpe A.G."/>
            <person name="Parkin I.A."/>
        </authorList>
    </citation>
    <scope>NUCLEOTIDE SEQUENCE [LARGE SCALE GENOMIC DNA]</scope>
    <source>
        <strain evidence="2">cv. DH55</strain>
    </source>
</reference>
<reference evidence="3" key="2">
    <citation type="submission" date="2025-08" db="UniProtKB">
        <authorList>
            <consortium name="RefSeq"/>
        </authorList>
    </citation>
    <scope>IDENTIFICATION</scope>
    <source>
        <tissue evidence="3">Leaf</tissue>
    </source>
</reference>
<dbReference type="PANTHER" id="PTHR31807:SF38">
    <property type="entry name" value="QWRF MOTIF-CONTAINING PROTEIN 9"/>
    <property type="match status" value="1"/>
</dbReference>
<dbReference type="Proteomes" id="UP000694864">
    <property type="component" value="Chromosome 2"/>
</dbReference>
<dbReference type="Pfam" id="PF04484">
    <property type="entry name" value="QWRF"/>
    <property type="match status" value="1"/>
</dbReference>
<proteinExistence type="inferred from homology"/>
<dbReference type="PANTHER" id="PTHR31807">
    <property type="entry name" value="AUGMIN FAMILY MEMBER"/>
    <property type="match status" value="1"/>
</dbReference>
<sequence>MVNVHSVKDAICSAVDVVQAMASSMCLLLPKVGKISSLAAELGSANVKEEGMLDVCRDLLNTISPLQGFSLRLSLYLAGKVSSSDEVEIAISNHNRWTCVRTD</sequence>
<dbReference type="InterPro" id="IPR007573">
    <property type="entry name" value="QWRF"/>
</dbReference>
<comment type="similarity">
    <text evidence="1">Belongs to the QWRF family.</text>
</comment>
<evidence type="ECO:0000313" key="3">
    <source>
        <dbReference type="RefSeq" id="XP_019092219.1"/>
    </source>
</evidence>